<name>A0A380TI13_9ZZZZ</name>
<dbReference type="SUPFAM" id="SSF53067">
    <property type="entry name" value="Actin-like ATPase domain"/>
    <property type="match status" value="1"/>
</dbReference>
<evidence type="ECO:0000313" key="1">
    <source>
        <dbReference type="EMBL" id="SUS07333.1"/>
    </source>
</evidence>
<gene>
    <name evidence="1" type="ORF">DF3PB_4130005</name>
</gene>
<dbReference type="InterPro" id="IPR043129">
    <property type="entry name" value="ATPase_NBD"/>
</dbReference>
<protein>
    <submittedName>
        <fullName evidence="1">Transcriptional regulator</fullName>
    </submittedName>
</protein>
<dbReference type="Pfam" id="PF00480">
    <property type="entry name" value="ROK"/>
    <property type="match status" value="1"/>
</dbReference>
<dbReference type="AlphaFoldDB" id="A0A380TI13"/>
<sequence>MAKPGDGRTWVGFDLGGTKMLSVLFDDAMHPIARERKRTRGHEGAESGLRRIIEQIEKLLAEAGVGRDRLAGIGVGCPGPLDLDRGVILEMPNLGWKNVRLGKVLTDAFGCPVTLINDVDAGVYAEYRFGAGQGGRCVVGVFAGTGIGGGAVYRGEILRGARGSCFEIGHIPVATGGALCGCGRRGCLEATAGRLAISAQAAIAAYRGEAPNLMKLAGTNLAEIRSQVLAQAIAQGDQVIERIVRQAAGTIGWAMAGVVNLLAPDIIVLGGGLVEDMPALFKGEVEQALKAQVMPALSSTFSVATAKLTGDATSVGAAAWARAEHPPLEAVTRRAAKGG</sequence>
<accession>A0A380TI13</accession>
<proteinExistence type="predicted"/>
<dbReference type="EMBL" id="UIDG01000350">
    <property type="protein sequence ID" value="SUS07333.1"/>
    <property type="molecule type" value="Genomic_DNA"/>
</dbReference>
<dbReference type="PANTHER" id="PTHR18964:SF149">
    <property type="entry name" value="BIFUNCTIONAL UDP-N-ACETYLGLUCOSAMINE 2-EPIMERASE_N-ACETYLMANNOSAMINE KINASE"/>
    <property type="match status" value="1"/>
</dbReference>
<dbReference type="Gene3D" id="3.30.420.40">
    <property type="match status" value="2"/>
</dbReference>
<organism evidence="1">
    <name type="scientific">metagenome</name>
    <dbReference type="NCBI Taxonomy" id="256318"/>
    <lineage>
        <taxon>unclassified sequences</taxon>
        <taxon>metagenomes</taxon>
    </lineage>
</organism>
<dbReference type="PANTHER" id="PTHR18964">
    <property type="entry name" value="ROK (REPRESSOR, ORF, KINASE) FAMILY"/>
    <property type="match status" value="1"/>
</dbReference>
<reference evidence="1" key="1">
    <citation type="submission" date="2018-07" db="EMBL/GenBank/DDBJ databases">
        <authorList>
            <person name="Quirk P.G."/>
            <person name="Krulwich T.A."/>
        </authorList>
    </citation>
    <scope>NUCLEOTIDE SEQUENCE</scope>
</reference>
<dbReference type="CDD" id="cd23763">
    <property type="entry name" value="ASKHA_ATPase_ROK"/>
    <property type="match status" value="1"/>
</dbReference>
<dbReference type="InterPro" id="IPR000600">
    <property type="entry name" value="ROK"/>
</dbReference>